<keyword evidence="6" id="KW-0969">Cilium</keyword>
<reference evidence="6 7" key="1">
    <citation type="submission" date="2019-03" db="EMBL/GenBank/DDBJ databases">
        <title>Genomic Encyclopedia of Type Strains, Phase IV (KMG-IV): sequencing the most valuable type-strain genomes for metagenomic binning, comparative biology and taxonomic classification.</title>
        <authorList>
            <person name="Goeker M."/>
        </authorList>
    </citation>
    <scope>NUCLEOTIDE SEQUENCE [LARGE SCALE GENOMIC DNA]</scope>
    <source>
        <strain evidence="6 7">DSM 2132</strain>
    </source>
</reference>
<dbReference type="GO" id="GO:0005198">
    <property type="term" value="F:structural molecule activity"/>
    <property type="evidence" value="ECO:0007669"/>
    <property type="project" value="UniProtKB-UniRule"/>
</dbReference>
<dbReference type="Gene3D" id="1.20.1330.10">
    <property type="entry name" value="f41 fragment of flagellin, N-terminal domain"/>
    <property type="match status" value="1"/>
</dbReference>
<dbReference type="PANTHER" id="PTHR42792:SF2">
    <property type="entry name" value="FLAGELLIN"/>
    <property type="match status" value="1"/>
</dbReference>
<dbReference type="EMBL" id="SLXO01000015">
    <property type="protein sequence ID" value="TCP30149.1"/>
    <property type="molecule type" value="Genomic_DNA"/>
</dbReference>
<dbReference type="PANTHER" id="PTHR42792">
    <property type="entry name" value="FLAGELLIN"/>
    <property type="match status" value="1"/>
</dbReference>
<keyword evidence="3" id="KW-0964">Secreted</keyword>
<dbReference type="AlphaFoldDB" id="A0A4R2P5L6"/>
<comment type="function">
    <text evidence="3">Flagellin is the subunit protein which polymerizes to form the filaments of bacterial flagella.</text>
</comment>
<dbReference type="Proteomes" id="UP000295399">
    <property type="component" value="Unassembled WGS sequence"/>
</dbReference>
<dbReference type="SUPFAM" id="SSF64518">
    <property type="entry name" value="Phase 1 flagellin"/>
    <property type="match status" value="1"/>
</dbReference>
<dbReference type="InParanoid" id="A0A4R2P5L6"/>
<comment type="similarity">
    <text evidence="1 3">Belongs to the bacterial flagellin family.</text>
</comment>
<comment type="caution">
    <text evidence="6">The sequence shown here is derived from an EMBL/GenBank/DDBJ whole genome shotgun (WGS) entry which is preliminary data.</text>
</comment>
<evidence type="ECO:0000256" key="3">
    <source>
        <dbReference type="RuleBase" id="RU362073"/>
    </source>
</evidence>
<evidence type="ECO:0000313" key="7">
    <source>
        <dbReference type="Proteomes" id="UP000295399"/>
    </source>
</evidence>
<proteinExistence type="inferred from homology"/>
<dbReference type="GO" id="GO:0009288">
    <property type="term" value="C:bacterial-type flagellum"/>
    <property type="evidence" value="ECO:0007669"/>
    <property type="project" value="UniProtKB-SubCell"/>
</dbReference>
<name>A0A4R2P5L6_RHOSA</name>
<organism evidence="6 7">
    <name type="scientific">Rhodothalassium salexigens DSM 2132</name>
    <dbReference type="NCBI Taxonomy" id="1188247"/>
    <lineage>
        <taxon>Bacteria</taxon>
        <taxon>Pseudomonadati</taxon>
        <taxon>Pseudomonadota</taxon>
        <taxon>Alphaproteobacteria</taxon>
        <taxon>Rhodothalassiales</taxon>
        <taxon>Rhodothalassiaceae</taxon>
        <taxon>Rhodothalassium</taxon>
    </lineage>
</organism>
<accession>A0A4R2P5L6</accession>
<keyword evidence="7" id="KW-1185">Reference proteome</keyword>
<protein>
    <recommendedName>
        <fullName evidence="3">Flagellin</fullName>
    </recommendedName>
</protein>
<dbReference type="InterPro" id="IPR046358">
    <property type="entry name" value="Flagellin_C"/>
</dbReference>
<keyword evidence="6" id="KW-0966">Cell projection</keyword>
<sequence length="282" mass="28574">MAFSINTNPQAFVALQNNAETSRSLATTQNRIATGLEVAGAEDDSASFTIAQRIRSQVGGLNAVSDSLSRASSTLDVALNASETISDLLVEARELATAASDGGLTTADRAALSKDFDSILTQITNTANSAEFNGVNVLSDGSTGNGDNLNALTSLSGGAGTTIDFTGTNLTTGGSSGLNISQLEGSETTASAAQAAITEITNALSTVNTVLADLGAAANQVELQSTFVSGLQDSLEVGIGNLVDANLAEESARLTALQTQQQLGLSALAIANQQPQSILSLF</sequence>
<evidence type="ECO:0000313" key="6">
    <source>
        <dbReference type="EMBL" id="TCP30149.1"/>
    </source>
</evidence>
<dbReference type="Pfam" id="PF00700">
    <property type="entry name" value="Flagellin_C"/>
    <property type="match status" value="1"/>
</dbReference>
<dbReference type="Pfam" id="PF00669">
    <property type="entry name" value="Flagellin_N"/>
    <property type="match status" value="1"/>
</dbReference>
<feature type="domain" description="Flagellin C-terminal" evidence="5">
    <location>
        <begin position="198"/>
        <end position="282"/>
    </location>
</feature>
<comment type="subcellular location">
    <subcellularLocation>
        <location evidence="3">Secreted</location>
    </subcellularLocation>
    <subcellularLocation>
        <location evidence="3">Bacterial flagellum</location>
    </subcellularLocation>
</comment>
<dbReference type="OrthoDB" id="7328309at2"/>
<evidence type="ECO:0000259" key="5">
    <source>
        <dbReference type="Pfam" id="PF00700"/>
    </source>
</evidence>
<keyword evidence="6" id="KW-0282">Flagellum</keyword>
<keyword evidence="2 3" id="KW-0975">Bacterial flagellum</keyword>
<evidence type="ECO:0000256" key="2">
    <source>
        <dbReference type="ARBA" id="ARBA00023143"/>
    </source>
</evidence>
<dbReference type="InterPro" id="IPR001029">
    <property type="entry name" value="Flagellin_N"/>
</dbReference>
<gene>
    <name evidence="6" type="ORF">EV659_1154</name>
</gene>
<dbReference type="PRINTS" id="PR00207">
    <property type="entry name" value="FLAGELLIN"/>
</dbReference>
<dbReference type="GO" id="GO:0005576">
    <property type="term" value="C:extracellular region"/>
    <property type="evidence" value="ECO:0007669"/>
    <property type="project" value="UniProtKB-SubCell"/>
</dbReference>
<evidence type="ECO:0000259" key="4">
    <source>
        <dbReference type="Pfam" id="PF00669"/>
    </source>
</evidence>
<evidence type="ECO:0000256" key="1">
    <source>
        <dbReference type="ARBA" id="ARBA00005709"/>
    </source>
</evidence>
<dbReference type="InterPro" id="IPR001492">
    <property type="entry name" value="Flagellin"/>
</dbReference>
<dbReference type="RefSeq" id="WP_132709519.1">
    <property type="nucleotide sequence ID" value="NZ_JACIGF010000015.1"/>
</dbReference>
<feature type="domain" description="Flagellin N-terminal" evidence="4">
    <location>
        <begin position="5"/>
        <end position="140"/>
    </location>
</feature>